<sequence length="603" mass="65466">MGLFKAVSAVFLATSLSSTVMALGSPLVGWGKAADTIYYGGDIVTMNEDQPTVQAVAVRAGKILDLGSGEEMLKHGRLYTRLVNLQGKTLLPGFIDAHGHVSMLGMQSETAPVLPAPDGSVNSIQALQDTLTEWVATEPEFLEKTGWIVGFGYDDSQLAERRHPVADELDEVSTELPVAIIHQSGHLASLNHRALEMVGYTKGVADPEGGVIRREADGVTPNGVLEEEAAESILTTLMGSTTDIAYLSGMVTKGAETFAENGFTTAQDGKTPVQLALLMSLSTLVTDLPIDITSYVDATQAAPLLTPKAHDTNYFRGFRIAGHKSSIDGSPQGKTAWLTEPYFVPPEGKDASYRGYPAITRAELDAATDAAYKNDLQLLVHANGDAAIDWMIDSFRLAEKKYGKKDLRPVLIHGQTLREDQIPALKELGIIPSLFTLHTFYWGDWHYESVLGPDRANYISPSRDVLDAGLKLTVHADSPVVLPSALRMIWSTVNRQTRSGRILGDDQRITPYEALQAITINAAYQYFEEDKKGSLEVGKLADLVVLSDNPLTVDPITIADIEVLETIKENKNVFSTGVLTSETVFELVTQKRDGIVAQEIINN</sequence>
<dbReference type="InterPro" id="IPR013108">
    <property type="entry name" value="Amidohydro_3"/>
</dbReference>
<dbReference type="Gene3D" id="3.10.310.70">
    <property type="match status" value="1"/>
</dbReference>
<dbReference type="Pfam" id="PF07969">
    <property type="entry name" value="Amidohydro_3"/>
    <property type="match status" value="1"/>
</dbReference>
<keyword evidence="4" id="KW-1185">Reference proteome</keyword>
<feature type="signal peptide" evidence="1">
    <location>
        <begin position="1"/>
        <end position="22"/>
    </location>
</feature>
<dbReference type="Gene3D" id="2.30.40.10">
    <property type="entry name" value="Urease, subunit C, domain 1"/>
    <property type="match status" value="1"/>
</dbReference>
<evidence type="ECO:0000256" key="1">
    <source>
        <dbReference type="SAM" id="SignalP"/>
    </source>
</evidence>
<dbReference type="SUPFAM" id="SSF51338">
    <property type="entry name" value="Composite domain of metallo-dependent hydrolases"/>
    <property type="match status" value="1"/>
</dbReference>
<dbReference type="Gene3D" id="3.20.20.140">
    <property type="entry name" value="Metal-dependent hydrolases"/>
    <property type="match status" value="1"/>
</dbReference>
<proteinExistence type="predicted"/>
<keyword evidence="1" id="KW-0732">Signal</keyword>
<dbReference type="PANTHER" id="PTHR22642">
    <property type="entry name" value="IMIDAZOLONEPROPIONASE"/>
    <property type="match status" value="1"/>
</dbReference>
<protein>
    <recommendedName>
        <fullName evidence="2">Amidohydrolase 3 domain-containing protein</fullName>
    </recommendedName>
</protein>
<accession>A0A3N2DKF1</accession>
<name>A0A3N2DKF1_9GAMM</name>
<gene>
    <name evidence="3" type="ORF">EDC56_2795</name>
</gene>
<feature type="chain" id="PRO_5018162994" description="Amidohydrolase 3 domain-containing protein" evidence="1">
    <location>
        <begin position="23"/>
        <end position="603"/>
    </location>
</feature>
<feature type="domain" description="Amidohydrolase 3" evidence="2">
    <location>
        <begin position="82"/>
        <end position="574"/>
    </location>
</feature>
<dbReference type="InterPro" id="IPR011059">
    <property type="entry name" value="Metal-dep_hydrolase_composite"/>
</dbReference>
<organism evidence="3 4">
    <name type="scientific">Sinobacterium caligoides</name>
    <dbReference type="NCBI Taxonomy" id="933926"/>
    <lineage>
        <taxon>Bacteria</taxon>
        <taxon>Pseudomonadati</taxon>
        <taxon>Pseudomonadota</taxon>
        <taxon>Gammaproteobacteria</taxon>
        <taxon>Cellvibrionales</taxon>
        <taxon>Spongiibacteraceae</taxon>
        <taxon>Sinobacterium</taxon>
    </lineage>
</organism>
<dbReference type="EMBL" id="RKHR01000005">
    <property type="protein sequence ID" value="ROS00159.1"/>
    <property type="molecule type" value="Genomic_DNA"/>
</dbReference>
<dbReference type="Proteomes" id="UP000275394">
    <property type="component" value="Unassembled WGS sequence"/>
</dbReference>
<dbReference type="InterPro" id="IPR033932">
    <property type="entry name" value="YtcJ-like"/>
</dbReference>
<evidence type="ECO:0000313" key="4">
    <source>
        <dbReference type="Proteomes" id="UP000275394"/>
    </source>
</evidence>
<dbReference type="SUPFAM" id="SSF51556">
    <property type="entry name" value="Metallo-dependent hydrolases"/>
    <property type="match status" value="1"/>
</dbReference>
<dbReference type="GO" id="GO:0016810">
    <property type="term" value="F:hydrolase activity, acting on carbon-nitrogen (but not peptide) bonds"/>
    <property type="evidence" value="ECO:0007669"/>
    <property type="project" value="InterPro"/>
</dbReference>
<comment type="caution">
    <text evidence="3">The sequence shown here is derived from an EMBL/GenBank/DDBJ whole genome shotgun (WGS) entry which is preliminary data.</text>
</comment>
<dbReference type="InterPro" id="IPR032466">
    <property type="entry name" value="Metal_Hydrolase"/>
</dbReference>
<dbReference type="CDD" id="cd01300">
    <property type="entry name" value="YtcJ_like"/>
    <property type="match status" value="1"/>
</dbReference>
<dbReference type="OrthoDB" id="5734927at2"/>
<evidence type="ECO:0000313" key="3">
    <source>
        <dbReference type="EMBL" id="ROS00159.1"/>
    </source>
</evidence>
<evidence type="ECO:0000259" key="2">
    <source>
        <dbReference type="Pfam" id="PF07969"/>
    </source>
</evidence>
<dbReference type="RefSeq" id="WP_123713141.1">
    <property type="nucleotide sequence ID" value="NZ_RKHR01000005.1"/>
</dbReference>
<reference evidence="3 4" key="1">
    <citation type="submission" date="2018-11" db="EMBL/GenBank/DDBJ databases">
        <title>Genomic Encyclopedia of Type Strains, Phase IV (KMG-IV): sequencing the most valuable type-strain genomes for metagenomic binning, comparative biology and taxonomic classification.</title>
        <authorList>
            <person name="Goeker M."/>
        </authorList>
    </citation>
    <scope>NUCLEOTIDE SEQUENCE [LARGE SCALE GENOMIC DNA]</scope>
    <source>
        <strain evidence="3 4">DSM 100316</strain>
    </source>
</reference>
<dbReference type="PANTHER" id="PTHR22642:SF2">
    <property type="entry name" value="PROTEIN LONG AFTER FAR-RED 3"/>
    <property type="match status" value="1"/>
</dbReference>
<dbReference type="AlphaFoldDB" id="A0A3N2DKF1"/>